<evidence type="ECO:0000313" key="1">
    <source>
        <dbReference type="EMBL" id="KAJ9123875.1"/>
    </source>
</evidence>
<evidence type="ECO:0000313" key="2">
    <source>
        <dbReference type="Proteomes" id="UP001243375"/>
    </source>
</evidence>
<sequence length="178" mass="19669">MPALLTSLPVSPLLKLPSQRMQKVTQTITYLRDSWATQGKLTFATIPKLNEEGQRINIVAGVDIPVAVPRNPLERAQLVLACREEILQDLVQDILLENGVTQYHVTGHDLHQVQIEEAIANHGRVSGGPYLLSTNIYRHDWHPGTGDCTYSLNIQTGPPGGSAENLEEHYTCQGWAKA</sequence>
<accession>A0ACC2XJT4</accession>
<comment type="caution">
    <text evidence="1">The sequence shown here is derived from an EMBL/GenBank/DDBJ whole genome shotgun (WGS) entry which is preliminary data.</text>
</comment>
<dbReference type="Proteomes" id="UP001243375">
    <property type="component" value="Unassembled WGS sequence"/>
</dbReference>
<gene>
    <name evidence="1" type="ORF">QFC22_000663</name>
</gene>
<keyword evidence="2" id="KW-1185">Reference proteome</keyword>
<protein>
    <submittedName>
        <fullName evidence="1">Uncharacterized protein</fullName>
    </submittedName>
</protein>
<proteinExistence type="predicted"/>
<organism evidence="1 2">
    <name type="scientific">Naganishia vaughanmartiniae</name>
    <dbReference type="NCBI Taxonomy" id="1424756"/>
    <lineage>
        <taxon>Eukaryota</taxon>
        <taxon>Fungi</taxon>
        <taxon>Dikarya</taxon>
        <taxon>Basidiomycota</taxon>
        <taxon>Agaricomycotina</taxon>
        <taxon>Tremellomycetes</taxon>
        <taxon>Filobasidiales</taxon>
        <taxon>Filobasidiaceae</taxon>
        <taxon>Naganishia</taxon>
    </lineage>
</organism>
<name>A0ACC2XJT4_9TREE</name>
<reference evidence="1" key="1">
    <citation type="submission" date="2023-04" db="EMBL/GenBank/DDBJ databases">
        <title>Draft Genome sequencing of Naganishia species isolated from polar environments using Oxford Nanopore Technology.</title>
        <authorList>
            <person name="Leo P."/>
            <person name="Venkateswaran K."/>
        </authorList>
    </citation>
    <scope>NUCLEOTIDE SEQUENCE</scope>
    <source>
        <strain evidence="1">MNA-CCFEE 5425</strain>
    </source>
</reference>
<dbReference type="EMBL" id="JASBWU010000002">
    <property type="protein sequence ID" value="KAJ9123875.1"/>
    <property type="molecule type" value="Genomic_DNA"/>
</dbReference>